<dbReference type="GO" id="GO:0006508">
    <property type="term" value="P:proteolysis"/>
    <property type="evidence" value="ECO:0007669"/>
    <property type="project" value="UniProtKB-KW"/>
</dbReference>
<keyword evidence="3" id="KW-0378">Hydrolase</keyword>
<keyword evidence="1" id="KW-0472">Membrane</keyword>
<feature type="domain" description="CAAX prenyl protease 2/Lysostaphin resistance protein A-like" evidence="2">
    <location>
        <begin position="178"/>
        <end position="266"/>
    </location>
</feature>
<feature type="transmembrane region" description="Helical" evidence="1">
    <location>
        <begin position="171"/>
        <end position="192"/>
    </location>
</feature>
<dbReference type="GO" id="GO:0008237">
    <property type="term" value="F:metallopeptidase activity"/>
    <property type="evidence" value="ECO:0007669"/>
    <property type="project" value="UniProtKB-KW"/>
</dbReference>
<feature type="transmembrane region" description="Helical" evidence="1">
    <location>
        <begin position="256"/>
        <end position="274"/>
    </location>
</feature>
<reference evidence="3 4" key="1">
    <citation type="journal article" date="2016" name="Int. J. Syst. Evol. Microbiol.">
        <title>Nocardioides albidus sp. nov., an actinobacterium isolated from garden soil.</title>
        <authorList>
            <person name="Singh H."/>
            <person name="Du J."/>
            <person name="Trinh H."/>
            <person name="Won K."/>
            <person name="Yang J.E."/>
            <person name="Yin C."/>
            <person name="Kook M."/>
            <person name="Yi T.H."/>
        </authorList>
    </citation>
    <scope>NUCLEOTIDE SEQUENCE [LARGE SCALE GENOMIC DNA]</scope>
    <source>
        <strain evidence="3 4">CCTCC AB 2015297</strain>
    </source>
</reference>
<feature type="transmembrane region" description="Helical" evidence="1">
    <location>
        <begin position="231"/>
        <end position="249"/>
    </location>
</feature>
<evidence type="ECO:0000313" key="4">
    <source>
        <dbReference type="Proteomes" id="UP000313231"/>
    </source>
</evidence>
<gene>
    <name evidence="3" type="ORF">FHP29_10785</name>
</gene>
<keyword evidence="1" id="KW-1133">Transmembrane helix</keyword>
<name>A0A5C4VXM2_9ACTN</name>
<dbReference type="GO" id="GO:0004175">
    <property type="term" value="F:endopeptidase activity"/>
    <property type="evidence" value="ECO:0007669"/>
    <property type="project" value="UniProtKB-ARBA"/>
</dbReference>
<dbReference type="PANTHER" id="PTHR39430">
    <property type="entry name" value="MEMBRANE-ASSOCIATED PROTEASE-RELATED"/>
    <property type="match status" value="1"/>
</dbReference>
<dbReference type="InterPro" id="IPR003675">
    <property type="entry name" value="Rce1/LyrA-like_dom"/>
</dbReference>
<keyword evidence="4" id="KW-1185">Reference proteome</keyword>
<proteinExistence type="predicted"/>
<feature type="transmembrane region" description="Helical" evidence="1">
    <location>
        <begin position="50"/>
        <end position="78"/>
    </location>
</feature>
<dbReference type="GO" id="GO:0080120">
    <property type="term" value="P:CAAX-box protein maturation"/>
    <property type="evidence" value="ECO:0007669"/>
    <property type="project" value="UniProtKB-ARBA"/>
</dbReference>
<dbReference type="PANTHER" id="PTHR39430:SF1">
    <property type="entry name" value="PROTEASE"/>
    <property type="match status" value="1"/>
</dbReference>
<protein>
    <submittedName>
        <fullName evidence="3">CPBP family intramembrane metalloprotease</fullName>
    </submittedName>
</protein>
<accession>A0A5C4VXM2</accession>
<dbReference type="EMBL" id="VDMP01000023">
    <property type="protein sequence ID" value="TNM40521.1"/>
    <property type="molecule type" value="Genomic_DNA"/>
</dbReference>
<evidence type="ECO:0000259" key="2">
    <source>
        <dbReference type="Pfam" id="PF02517"/>
    </source>
</evidence>
<keyword evidence="3" id="KW-0645">Protease</keyword>
<feature type="transmembrane region" description="Helical" evidence="1">
    <location>
        <begin position="204"/>
        <end position="225"/>
    </location>
</feature>
<feature type="transmembrane region" description="Helical" evidence="1">
    <location>
        <begin position="98"/>
        <end position="118"/>
    </location>
</feature>
<evidence type="ECO:0000313" key="3">
    <source>
        <dbReference type="EMBL" id="TNM40521.1"/>
    </source>
</evidence>
<keyword evidence="1" id="KW-0812">Transmembrane</keyword>
<dbReference type="Proteomes" id="UP000313231">
    <property type="component" value="Unassembled WGS sequence"/>
</dbReference>
<keyword evidence="3" id="KW-0482">Metalloprotease</keyword>
<sequence length="320" mass="34050">MRPWGPRRERGAMTIIAPPARPRPRAVCADDRDFHRLARSSGRHRWWRPVLVLTVAAALFVLGTLLSVVPLVVIGLAAPGQEDVIDRALASSEMSDPMAATFMLLAIAVMLPAALLAVRLAGARPMGTLSSVAGRLRVALLGRCLGLALLLVILAMLAFVTVDGTWPDATLTARTLPLLAVAVLVVPVQAAAEEYVFRGLLMQTVGAWLRHPAFAIVLPVPLFTLGHEYDGLGLVDVTSFALVAGWLTWRTGGLEAAIGLHVANNAAIVAFGAFGLVDLDATEGTLAGLACTLAVTVGYAWLVRGWADEARRRATSRRRP</sequence>
<dbReference type="AlphaFoldDB" id="A0A5C4VXM2"/>
<feature type="transmembrane region" description="Helical" evidence="1">
    <location>
        <begin position="286"/>
        <end position="307"/>
    </location>
</feature>
<dbReference type="Pfam" id="PF02517">
    <property type="entry name" value="Rce1-like"/>
    <property type="match status" value="1"/>
</dbReference>
<feature type="transmembrane region" description="Helical" evidence="1">
    <location>
        <begin position="138"/>
        <end position="159"/>
    </location>
</feature>
<organism evidence="3 4">
    <name type="scientific">Nocardioides albidus</name>
    <dbReference type="NCBI Taxonomy" id="1517589"/>
    <lineage>
        <taxon>Bacteria</taxon>
        <taxon>Bacillati</taxon>
        <taxon>Actinomycetota</taxon>
        <taxon>Actinomycetes</taxon>
        <taxon>Propionibacteriales</taxon>
        <taxon>Nocardioidaceae</taxon>
        <taxon>Nocardioides</taxon>
    </lineage>
</organism>
<comment type="caution">
    <text evidence="3">The sequence shown here is derived from an EMBL/GenBank/DDBJ whole genome shotgun (WGS) entry which is preliminary data.</text>
</comment>
<evidence type="ECO:0000256" key="1">
    <source>
        <dbReference type="SAM" id="Phobius"/>
    </source>
</evidence>